<organism evidence="1 2">
    <name type="scientific">Anaplasma phagocytophilum str. ApNP</name>
    <dbReference type="NCBI Taxonomy" id="1359153"/>
    <lineage>
        <taxon>Bacteria</taxon>
        <taxon>Pseudomonadati</taxon>
        <taxon>Pseudomonadota</taxon>
        <taxon>Alphaproteobacteria</taxon>
        <taxon>Rickettsiales</taxon>
        <taxon>Anaplasmataceae</taxon>
        <taxon>Anaplasma</taxon>
        <taxon>phagocytophilum group</taxon>
    </lineage>
</organism>
<evidence type="ECO:0000313" key="2">
    <source>
        <dbReference type="Proteomes" id="UP000033385"/>
    </source>
</evidence>
<gene>
    <name evidence="1" type="ORF">APHNP_1763</name>
</gene>
<evidence type="ECO:0000313" key="1">
    <source>
        <dbReference type="EMBL" id="KJV66861.1"/>
    </source>
</evidence>
<dbReference type="Proteomes" id="UP000033385">
    <property type="component" value="Unassembled WGS sequence"/>
</dbReference>
<comment type="caution">
    <text evidence="1">The sequence shown here is derived from an EMBL/GenBank/DDBJ whole genome shotgun (WGS) entry which is preliminary data.</text>
</comment>
<dbReference type="PATRIC" id="fig|1359153.3.peg.1802"/>
<dbReference type="EMBL" id="LANW01000001">
    <property type="protein sequence ID" value="KJV66861.1"/>
    <property type="molecule type" value="Genomic_DNA"/>
</dbReference>
<proteinExistence type="predicted"/>
<dbReference type="AlphaFoldDB" id="A0A0F3NGF4"/>
<name>A0A0F3NGF4_ANAPH</name>
<sequence length="40" mass="4403">MLYALQCINTFATNLEGILYSGIGGVFKSWPTLSLKILLI</sequence>
<protein>
    <submittedName>
        <fullName evidence="1">Uncharacterized protein</fullName>
    </submittedName>
</protein>
<accession>A0A0F3NGF4</accession>
<reference evidence="1 2" key="1">
    <citation type="submission" date="2015-01" db="EMBL/GenBank/DDBJ databases">
        <title>Genome Sequencing of Rickettsiales.</title>
        <authorList>
            <person name="Daugherty S.C."/>
            <person name="Su Q."/>
            <person name="Abolude K."/>
            <person name="Beier-Sexton M."/>
            <person name="Carlyon J.A."/>
            <person name="Carter R."/>
            <person name="Day N.P."/>
            <person name="Dumler S.J."/>
            <person name="Dyachenko V."/>
            <person name="Godinez A."/>
            <person name="Kurtti T.J."/>
            <person name="Lichay M."/>
            <person name="Mullins K.E."/>
            <person name="Ott S."/>
            <person name="Pappas-Brown V."/>
            <person name="Paris D.H."/>
            <person name="Patel P."/>
            <person name="Richards A.L."/>
            <person name="Sadzewicz L."/>
            <person name="Sears K."/>
            <person name="Seidman D."/>
            <person name="Sengamalay N."/>
            <person name="Stenos J."/>
            <person name="Tallon L.J."/>
            <person name="Vincent G."/>
            <person name="Fraser C.M."/>
            <person name="Munderloh U."/>
            <person name="Dunning-Hotopp J.C."/>
        </authorList>
    </citation>
    <scope>NUCLEOTIDE SEQUENCE [LARGE SCALE GENOMIC DNA]</scope>
    <source>
        <strain evidence="1 2">ApNP</strain>
    </source>
</reference>